<keyword evidence="3" id="KW-1185">Reference proteome</keyword>
<evidence type="ECO:0000313" key="2">
    <source>
        <dbReference type="EMBL" id="TEB32544.1"/>
    </source>
</evidence>
<accession>A0A4Y7TF08</accession>
<protein>
    <submittedName>
        <fullName evidence="2">Uncharacterized protein</fullName>
    </submittedName>
</protein>
<feature type="region of interest" description="Disordered" evidence="1">
    <location>
        <begin position="209"/>
        <end position="338"/>
    </location>
</feature>
<sequence>MDPQLSPQQLHLDVLELIIHEHRNDQATLAAIALASQPLLQIARKLLYRSVSLDYCENPYGHDQQRQLRSSLATYPHLCSYIRSLRLSLPANNTVDPDVDSMLNALSRVENLHLIGNGVGMDYDLVDKNLAFVAPTFGPGQLENVGTKEDLRTRSRRGLEVALKKVFGLKSLKKVALENVYPLEEVYVSCFTRLKHLELLSVGAGPTSLGSLSTPHSNASTADSASSVSSTSSASMISTSLPSLPPPSPGSPSSFSSPSPPSLSPSEGASSWRLLLSNPDGVLPRDRERYGQHEDRQAGSSSDVDLNGISSRSSIASQLAGDPSGYHPATHVAGGSPPFVADHGVLPIDELGRLKGSGNATKGRRSKTVPGKVYLEYLVLNLEHLRPVLGVMCRPTSQVRELEGDHSKPARESDVGSVLDFSRLRQAHIYVWDSDDGHAIWSILETARKTLERLTLRYFHYGEEFFIYHQGFDNLQSLVLGTRTFSVKDDPFRPLIQFFSDPGKFPSLRKVKISFDLWGCESSGTSWKEISGYRGWRELDDAFAGLEGARASDLSALPAEELPPAARGPQLESIVFELWCSASYKASPGGRLAGGSPPLVLLIREELSYLKHNEQFILL</sequence>
<reference evidence="2 3" key="1">
    <citation type="journal article" date="2019" name="Nat. Ecol. Evol.">
        <title>Megaphylogeny resolves global patterns of mushroom evolution.</title>
        <authorList>
            <person name="Varga T."/>
            <person name="Krizsan K."/>
            <person name="Foldi C."/>
            <person name="Dima B."/>
            <person name="Sanchez-Garcia M."/>
            <person name="Sanchez-Ramirez S."/>
            <person name="Szollosi G.J."/>
            <person name="Szarkandi J.G."/>
            <person name="Papp V."/>
            <person name="Albert L."/>
            <person name="Andreopoulos W."/>
            <person name="Angelini C."/>
            <person name="Antonin V."/>
            <person name="Barry K.W."/>
            <person name="Bougher N.L."/>
            <person name="Buchanan P."/>
            <person name="Buyck B."/>
            <person name="Bense V."/>
            <person name="Catcheside P."/>
            <person name="Chovatia M."/>
            <person name="Cooper J."/>
            <person name="Damon W."/>
            <person name="Desjardin D."/>
            <person name="Finy P."/>
            <person name="Geml J."/>
            <person name="Haridas S."/>
            <person name="Hughes K."/>
            <person name="Justo A."/>
            <person name="Karasinski D."/>
            <person name="Kautmanova I."/>
            <person name="Kiss B."/>
            <person name="Kocsube S."/>
            <person name="Kotiranta H."/>
            <person name="LaButti K.M."/>
            <person name="Lechner B.E."/>
            <person name="Liimatainen K."/>
            <person name="Lipzen A."/>
            <person name="Lukacs Z."/>
            <person name="Mihaltcheva S."/>
            <person name="Morgado L.N."/>
            <person name="Niskanen T."/>
            <person name="Noordeloos M.E."/>
            <person name="Ohm R.A."/>
            <person name="Ortiz-Santana B."/>
            <person name="Ovrebo C."/>
            <person name="Racz N."/>
            <person name="Riley R."/>
            <person name="Savchenko A."/>
            <person name="Shiryaev A."/>
            <person name="Soop K."/>
            <person name="Spirin V."/>
            <person name="Szebenyi C."/>
            <person name="Tomsovsky M."/>
            <person name="Tulloss R.E."/>
            <person name="Uehling J."/>
            <person name="Grigoriev I.V."/>
            <person name="Vagvolgyi C."/>
            <person name="Papp T."/>
            <person name="Martin F.M."/>
            <person name="Miettinen O."/>
            <person name="Hibbett D.S."/>
            <person name="Nagy L.G."/>
        </authorList>
    </citation>
    <scope>NUCLEOTIDE SEQUENCE [LARGE SCALE GENOMIC DNA]</scope>
    <source>
        <strain evidence="2 3">FP101781</strain>
    </source>
</reference>
<evidence type="ECO:0000256" key="1">
    <source>
        <dbReference type="SAM" id="MobiDB-lite"/>
    </source>
</evidence>
<feature type="compositionally biased region" description="Low complexity" evidence="1">
    <location>
        <begin position="217"/>
        <end position="242"/>
    </location>
</feature>
<dbReference type="EMBL" id="QPFP01000015">
    <property type="protein sequence ID" value="TEB32544.1"/>
    <property type="molecule type" value="Genomic_DNA"/>
</dbReference>
<dbReference type="Proteomes" id="UP000298030">
    <property type="component" value="Unassembled WGS sequence"/>
</dbReference>
<name>A0A4Y7TF08_COPMI</name>
<feature type="compositionally biased region" description="Basic and acidic residues" evidence="1">
    <location>
        <begin position="283"/>
        <end position="297"/>
    </location>
</feature>
<proteinExistence type="predicted"/>
<organism evidence="2 3">
    <name type="scientific">Coprinellus micaceus</name>
    <name type="common">Glistening ink-cap mushroom</name>
    <name type="synonym">Coprinus micaceus</name>
    <dbReference type="NCBI Taxonomy" id="71717"/>
    <lineage>
        <taxon>Eukaryota</taxon>
        <taxon>Fungi</taxon>
        <taxon>Dikarya</taxon>
        <taxon>Basidiomycota</taxon>
        <taxon>Agaricomycotina</taxon>
        <taxon>Agaricomycetes</taxon>
        <taxon>Agaricomycetidae</taxon>
        <taxon>Agaricales</taxon>
        <taxon>Agaricineae</taxon>
        <taxon>Psathyrellaceae</taxon>
        <taxon>Coprinellus</taxon>
    </lineage>
</organism>
<dbReference type="AlphaFoldDB" id="A0A4Y7TF08"/>
<feature type="compositionally biased region" description="Polar residues" evidence="1">
    <location>
        <begin position="298"/>
        <end position="317"/>
    </location>
</feature>
<dbReference type="OrthoDB" id="3048011at2759"/>
<comment type="caution">
    <text evidence="2">The sequence shown here is derived from an EMBL/GenBank/DDBJ whole genome shotgun (WGS) entry which is preliminary data.</text>
</comment>
<evidence type="ECO:0000313" key="3">
    <source>
        <dbReference type="Proteomes" id="UP000298030"/>
    </source>
</evidence>
<gene>
    <name evidence="2" type="ORF">FA13DRAFT_260354</name>
</gene>